<name>A0A1H9JW84_9GAMM</name>
<reference evidence="4" key="1">
    <citation type="submission" date="2016-10" db="EMBL/GenBank/DDBJ databases">
        <authorList>
            <person name="Varghese N."/>
            <person name="Submissions S."/>
        </authorList>
    </citation>
    <scope>NUCLEOTIDE SEQUENCE [LARGE SCALE GENOMIC DNA]</scope>
    <source>
        <strain evidence="4">DSM 25927</strain>
    </source>
</reference>
<protein>
    <submittedName>
        <fullName evidence="3">Protein refolding chaperone Spy/CpxP family</fullName>
    </submittedName>
</protein>
<dbReference type="EMBL" id="FOFS01000012">
    <property type="protein sequence ID" value="SEQ91057.1"/>
    <property type="molecule type" value="Genomic_DNA"/>
</dbReference>
<feature type="compositionally biased region" description="Low complexity" evidence="1">
    <location>
        <begin position="25"/>
        <end position="41"/>
    </location>
</feature>
<keyword evidence="4" id="KW-1185">Reference proteome</keyword>
<accession>A0A1H9JW84</accession>
<feature type="signal peptide" evidence="2">
    <location>
        <begin position="1"/>
        <end position="28"/>
    </location>
</feature>
<evidence type="ECO:0000313" key="4">
    <source>
        <dbReference type="Proteomes" id="UP000199233"/>
    </source>
</evidence>
<feature type="region of interest" description="Disordered" evidence="1">
    <location>
        <begin position="166"/>
        <end position="197"/>
    </location>
</feature>
<evidence type="ECO:0000313" key="3">
    <source>
        <dbReference type="EMBL" id="SEQ91057.1"/>
    </source>
</evidence>
<keyword evidence="2" id="KW-0732">Signal</keyword>
<dbReference type="STRING" id="489703.SAMN04488038_112100"/>
<dbReference type="OrthoDB" id="9808747at2"/>
<dbReference type="Proteomes" id="UP000199233">
    <property type="component" value="Unassembled WGS sequence"/>
</dbReference>
<evidence type="ECO:0000256" key="1">
    <source>
        <dbReference type="SAM" id="MobiDB-lite"/>
    </source>
</evidence>
<feature type="compositionally biased region" description="Basic and acidic residues" evidence="1">
    <location>
        <begin position="43"/>
        <end position="72"/>
    </location>
</feature>
<feature type="compositionally biased region" description="Basic and acidic residues" evidence="1">
    <location>
        <begin position="176"/>
        <end position="197"/>
    </location>
</feature>
<dbReference type="RefSeq" id="WP_093288067.1">
    <property type="nucleotide sequence ID" value="NZ_FOFS01000012.1"/>
</dbReference>
<gene>
    <name evidence="3" type="ORF">SAMN04488038_112100</name>
</gene>
<sequence>MNTPRPLAVLLLCLAGTGSLTASTLAAAAPPSAEAPPADADGPPEHPHCHGPRDGERGDRGPRHWRGEDRGPGPEGAPVLRLLRGLDLSQAQRDKIHELMQKNRAPHRELMARRFALHEAFADLDPLAPDYRKKVDKLAGDAAGLAQETLRFDARVTAELVAQLSPEQAKTLQSRLAERREQLQERREHRRDGEDRS</sequence>
<feature type="region of interest" description="Disordered" evidence="1">
    <location>
        <begin position="25"/>
        <end position="78"/>
    </location>
</feature>
<dbReference type="Pfam" id="PF07813">
    <property type="entry name" value="LTXXQ"/>
    <property type="match status" value="1"/>
</dbReference>
<evidence type="ECO:0000256" key="2">
    <source>
        <dbReference type="SAM" id="SignalP"/>
    </source>
</evidence>
<organism evidence="3 4">
    <name type="scientific">Solimonas aquatica</name>
    <dbReference type="NCBI Taxonomy" id="489703"/>
    <lineage>
        <taxon>Bacteria</taxon>
        <taxon>Pseudomonadati</taxon>
        <taxon>Pseudomonadota</taxon>
        <taxon>Gammaproteobacteria</taxon>
        <taxon>Nevskiales</taxon>
        <taxon>Nevskiaceae</taxon>
        <taxon>Solimonas</taxon>
    </lineage>
</organism>
<dbReference type="InterPro" id="IPR012899">
    <property type="entry name" value="LTXXQ"/>
</dbReference>
<feature type="chain" id="PRO_5011783774" evidence="2">
    <location>
        <begin position="29"/>
        <end position="197"/>
    </location>
</feature>
<proteinExistence type="predicted"/>
<dbReference type="GO" id="GO:0042597">
    <property type="term" value="C:periplasmic space"/>
    <property type="evidence" value="ECO:0007669"/>
    <property type="project" value="InterPro"/>
</dbReference>
<dbReference type="AlphaFoldDB" id="A0A1H9JW84"/>
<dbReference type="Gene3D" id="1.20.120.1490">
    <property type="match status" value="1"/>
</dbReference>